<keyword evidence="8" id="KW-1185">Reference proteome</keyword>
<proteinExistence type="inferred from homology"/>
<dbReference type="InterPro" id="IPR001579">
    <property type="entry name" value="Glyco_hydro_18_chit_AS"/>
</dbReference>
<name>A0A4P2VW10_FLUSA</name>
<keyword evidence="1 3" id="KW-0378">Hydrolase</keyword>
<dbReference type="AlphaFoldDB" id="A0A4P2VW10"/>
<protein>
    <recommendedName>
        <fullName evidence="6">GH18 domain-containing protein</fullName>
    </recommendedName>
</protein>
<evidence type="ECO:0000256" key="4">
    <source>
        <dbReference type="RuleBase" id="RU004453"/>
    </source>
</evidence>
<sequence>MKKLLFVSFASLSSITHANAHLVMSYVEVNSNQLSNVGCFVRSDNNQPLIQMTSIFAANINGDNPNNPVIYFNPQVMNLLSNDYKQIEDLQKKGIKVLITLLGNHQNAGWACMTNTLSKIKFAKDIVKIVNKYKLDGVDIDDEYSNCSTNENSLADLAQLIKADPAFKNKILSKALFSDSFEFSNHKLAKYLDFGWEMTYSSNNFAGRLNPYLNYGMKKENLLLGSWTNINYPSPSSVNQYTLNNNFAGIMIYDIKANSQNFLNSLVQTNTNNSLTINVLPNCLR</sequence>
<dbReference type="Proteomes" id="UP000291236">
    <property type="component" value="Chromosome"/>
</dbReference>
<gene>
    <name evidence="7" type="ORF">JCM31447_22130</name>
</gene>
<organism evidence="7 8">
    <name type="scientific">Fluviispira sanaruensis</name>
    <dbReference type="NCBI Taxonomy" id="2493639"/>
    <lineage>
        <taxon>Bacteria</taxon>
        <taxon>Pseudomonadati</taxon>
        <taxon>Bdellovibrionota</taxon>
        <taxon>Oligoflexia</taxon>
        <taxon>Silvanigrellales</taxon>
        <taxon>Silvanigrellaceae</taxon>
        <taxon>Fluviispira</taxon>
    </lineage>
</organism>
<dbReference type="InterPro" id="IPR017853">
    <property type="entry name" value="GH"/>
</dbReference>
<evidence type="ECO:0000259" key="6">
    <source>
        <dbReference type="PROSITE" id="PS51910"/>
    </source>
</evidence>
<keyword evidence="5" id="KW-0732">Signal</keyword>
<reference evidence="7 8" key="1">
    <citation type="submission" date="2018-12" db="EMBL/GenBank/DDBJ databases">
        <title>Rubrispira sanarue gen. nov., sp., nov., a member of the order Silvanigrellales, isolated from a brackish lake in Hamamatsu Japan.</title>
        <authorList>
            <person name="Maejima Y."/>
            <person name="Iino T."/>
            <person name="Muraguchi Y."/>
            <person name="Fukuda K."/>
            <person name="Nojiri H."/>
            <person name="Ohkuma M."/>
            <person name="Moriuchi R."/>
            <person name="Dohra H."/>
            <person name="Kimbara K."/>
            <person name="Shintani M."/>
        </authorList>
    </citation>
    <scope>NUCLEOTIDE SEQUENCE [LARGE SCALE GENOMIC DNA]</scope>
    <source>
        <strain evidence="7 8">RF1110005</strain>
    </source>
</reference>
<dbReference type="Gene3D" id="3.20.20.80">
    <property type="entry name" value="Glycosidases"/>
    <property type="match status" value="1"/>
</dbReference>
<evidence type="ECO:0000313" key="7">
    <source>
        <dbReference type="EMBL" id="BBH53765.1"/>
    </source>
</evidence>
<evidence type="ECO:0000256" key="3">
    <source>
        <dbReference type="RuleBase" id="RU000489"/>
    </source>
</evidence>
<feature type="signal peptide" evidence="5">
    <location>
        <begin position="1"/>
        <end position="20"/>
    </location>
</feature>
<dbReference type="InterPro" id="IPR001223">
    <property type="entry name" value="Glyco_hydro18_cat"/>
</dbReference>
<dbReference type="PROSITE" id="PS51910">
    <property type="entry name" value="GH18_2"/>
    <property type="match status" value="1"/>
</dbReference>
<dbReference type="PROSITE" id="PS01095">
    <property type="entry name" value="GH18_1"/>
    <property type="match status" value="1"/>
</dbReference>
<dbReference type="Pfam" id="PF00704">
    <property type="entry name" value="Glyco_hydro_18"/>
    <property type="match status" value="1"/>
</dbReference>
<comment type="similarity">
    <text evidence="4">Belongs to the glycosyl hydrolase 18 family.</text>
</comment>
<dbReference type="GO" id="GO:0004553">
    <property type="term" value="F:hydrolase activity, hydrolyzing O-glycosyl compounds"/>
    <property type="evidence" value="ECO:0007669"/>
    <property type="project" value="InterPro"/>
</dbReference>
<evidence type="ECO:0000256" key="5">
    <source>
        <dbReference type="SAM" id="SignalP"/>
    </source>
</evidence>
<evidence type="ECO:0000313" key="8">
    <source>
        <dbReference type="Proteomes" id="UP000291236"/>
    </source>
</evidence>
<feature type="domain" description="GH18" evidence="6">
    <location>
        <begin position="21"/>
        <end position="269"/>
    </location>
</feature>
<dbReference type="KEGG" id="sbf:JCM31447_22130"/>
<dbReference type="EMBL" id="AP019368">
    <property type="protein sequence ID" value="BBH53765.1"/>
    <property type="molecule type" value="Genomic_DNA"/>
</dbReference>
<dbReference type="RefSeq" id="WP_130610278.1">
    <property type="nucleotide sequence ID" value="NZ_AP019368.1"/>
</dbReference>
<accession>A0A4P2VW10</accession>
<dbReference type="GO" id="GO:0005975">
    <property type="term" value="P:carbohydrate metabolic process"/>
    <property type="evidence" value="ECO:0007669"/>
    <property type="project" value="InterPro"/>
</dbReference>
<dbReference type="SUPFAM" id="SSF51445">
    <property type="entry name" value="(Trans)glycosidases"/>
    <property type="match status" value="1"/>
</dbReference>
<dbReference type="OrthoDB" id="2582440at2"/>
<keyword evidence="2 3" id="KW-0326">Glycosidase</keyword>
<evidence type="ECO:0000256" key="2">
    <source>
        <dbReference type="ARBA" id="ARBA00023295"/>
    </source>
</evidence>
<evidence type="ECO:0000256" key="1">
    <source>
        <dbReference type="ARBA" id="ARBA00022801"/>
    </source>
</evidence>
<feature type="chain" id="PRO_5020983598" description="GH18 domain-containing protein" evidence="5">
    <location>
        <begin position="21"/>
        <end position="285"/>
    </location>
</feature>